<dbReference type="OrthoDB" id="25394at2"/>
<dbReference type="InterPro" id="IPR046336">
    <property type="entry name" value="Lon_prtase_N_sf"/>
</dbReference>
<protein>
    <submittedName>
        <fullName evidence="2">Peptidase S16</fullName>
    </submittedName>
</protein>
<dbReference type="PROSITE" id="PS51787">
    <property type="entry name" value="LON_N"/>
    <property type="match status" value="1"/>
</dbReference>
<sequence>MPLLPLFPLGTVLLPGAQLPLMVFEPRYVALLADLNSSAPPGERAFGVIALRKGTETGEGAAIELFDVGCEAVIEQVTGTEPPFHVIARGRRRFRLTAREESAGTPYLTGRITWMDPVATRPGSTPHEDLSLLSGKVRSVHTQLLAALGATTRALHDVGSDELAYRVVERSALELADRQAVLEGRTERERLQTLLRILRRELALVTQVRAVPGRIDPGGFSPN</sequence>
<dbReference type="SMART" id="SM00464">
    <property type="entry name" value="LON"/>
    <property type="match status" value="1"/>
</dbReference>
<dbReference type="PATRIC" id="fig|584657.3.peg.3180"/>
<evidence type="ECO:0000259" key="1">
    <source>
        <dbReference type="PROSITE" id="PS51787"/>
    </source>
</evidence>
<dbReference type="Proteomes" id="UP000019494">
    <property type="component" value="Unassembled WGS sequence"/>
</dbReference>
<evidence type="ECO:0000313" key="2">
    <source>
        <dbReference type="EMBL" id="EWT04933.1"/>
    </source>
</evidence>
<dbReference type="Pfam" id="PF02190">
    <property type="entry name" value="LON_substr_bdg"/>
    <property type="match status" value="1"/>
</dbReference>
<dbReference type="SUPFAM" id="SSF88697">
    <property type="entry name" value="PUA domain-like"/>
    <property type="match status" value="1"/>
</dbReference>
<name>W9GJD8_9MICO</name>
<accession>W9GJD8</accession>
<dbReference type="EMBL" id="AWQS01000166">
    <property type="protein sequence ID" value="EWT04933.1"/>
    <property type="molecule type" value="Genomic_DNA"/>
</dbReference>
<proteinExistence type="predicted"/>
<dbReference type="PANTHER" id="PTHR46732:SF8">
    <property type="entry name" value="ATP-DEPENDENT PROTEASE LA (LON) DOMAIN PROTEIN"/>
    <property type="match status" value="1"/>
</dbReference>
<dbReference type="Gene3D" id="2.30.130.40">
    <property type="entry name" value="LON domain-like"/>
    <property type="match status" value="1"/>
</dbReference>
<dbReference type="InterPro" id="IPR015947">
    <property type="entry name" value="PUA-like_sf"/>
</dbReference>
<reference evidence="3" key="1">
    <citation type="submission" date="2013-08" db="EMBL/GenBank/DDBJ databases">
        <title>Intrasporangium oryzae NRRL B-24470.</title>
        <authorList>
            <person name="Liu H."/>
            <person name="Wang G."/>
        </authorList>
    </citation>
    <scope>NUCLEOTIDE SEQUENCE [LARGE SCALE GENOMIC DNA]</scope>
    <source>
        <strain evidence="3">Q5-1</strain>
    </source>
</reference>
<evidence type="ECO:0000313" key="3">
    <source>
        <dbReference type="Proteomes" id="UP000019494"/>
    </source>
</evidence>
<gene>
    <name evidence="2" type="ORF">N864_15870</name>
</gene>
<dbReference type="PANTHER" id="PTHR46732">
    <property type="entry name" value="ATP-DEPENDENT PROTEASE LA (LON) DOMAIN PROTEIN"/>
    <property type="match status" value="1"/>
</dbReference>
<feature type="domain" description="Lon N-terminal" evidence="1">
    <location>
        <begin position="1"/>
        <end position="202"/>
    </location>
</feature>
<keyword evidence="3" id="KW-1185">Reference proteome</keyword>
<dbReference type="AlphaFoldDB" id="W9GJD8"/>
<organism evidence="2 3">
    <name type="scientific">Intrasporangium chromatireducens Q5-1</name>
    <dbReference type="NCBI Taxonomy" id="584657"/>
    <lineage>
        <taxon>Bacteria</taxon>
        <taxon>Bacillati</taxon>
        <taxon>Actinomycetota</taxon>
        <taxon>Actinomycetes</taxon>
        <taxon>Micrococcales</taxon>
        <taxon>Intrasporangiaceae</taxon>
        <taxon>Intrasporangium</taxon>
    </lineage>
</organism>
<dbReference type="InterPro" id="IPR003111">
    <property type="entry name" value="Lon_prtase_N"/>
</dbReference>
<dbReference type="RefSeq" id="WP_051518691.1">
    <property type="nucleotide sequence ID" value="NZ_AWQS01000166.1"/>
</dbReference>
<comment type="caution">
    <text evidence="2">The sequence shown here is derived from an EMBL/GenBank/DDBJ whole genome shotgun (WGS) entry which is preliminary data.</text>
</comment>